<evidence type="ECO:0000313" key="1">
    <source>
        <dbReference type="EMBL" id="STY71261.1"/>
    </source>
</evidence>
<dbReference type="RefSeq" id="WP_115151622.1">
    <property type="nucleotide sequence ID" value="NZ_UGPP01000001.1"/>
</dbReference>
<dbReference type="EMBL" id="UGPP01000001">
    <property type="protein sequence ID" value="STY71261.1"/>
    <property type="molecule type" value="Genomic_DNA"/>
</dbReference>
<organism evidence="1 2">
    <name type="scientific">Megamonas hypermegale</name>
    <dbReference type="NCBI Taxonomy" id="158847"/>
    <lineage>
        <taxon>Bacteria</taxon>
        <taxon>Bacillati</taxon>
        <taxon>Bacillota</taxon>
        <taxon>Negativicutes</taxon>
        <taxon>Selenomonadales</taxon>
        <taxon>Selenomonadaceae</taxon>
        <taxon>Megamonas</taxon>
    </lineage>
</organism>
<evidence type="ECO:0000313" key="2">
    <source>
        <dbReference type="Proteomes" id="UP000255234"/>
    </source>
</evidence>
<proteinExistence type="predicted"/>
<protein>
    <submittedName>
        <fullName evidence="1">Uncharacterized protein</fullName>
    </submittedName>
</protein>
<reference evidence="1 2" key="1">
    <citation type="submission" date="2018-06" db="EMBL/GenBank/DDBJ databases">
        <authorList>
            <consortium name="Pathogen Informatics"/>
            <person name="Doyle S."/>
        </authorList>
    </citation>
    <scope>NUCLEOTIDE SEQUENCE [LARGE SCALE GENOMIC DNA]</scope>
    <source>
        <strain evidence="1 2">NCTC10571</strain>
    </source>
</reference>
<dbReference type="AlphaFoldDB" id="A0A378NSC9"/>
<dbReference type="Proteomes" id="UP000255234">
    <property type="component" value="Unassembled WGS sequence"/>
</dbReference>
<sequence>MLKVLSFIGTIIKRIRVSVYSRSFFKVIYKLINDLKDEELTEELMTNIYDEIAKSFCKKYGLNVPKLILDEELNEAFCGTYSYDTCTIRFNLKNIVKQRKTAIVCLSTDTEIFIVLVLHELRHHWQYHNLKEEYMWWMIDDNRNTYFSLYDKCPLEIDANRFAEYLGTKDDDKVFVSLPLELYKNYHNSKDLDEEIETEHNIRKAIYALNSDLNK</sequence>
<accession>A0A378NSC9</accession>
<name>A0A378NSC9_9FIRM</name>
<gene>
    <name evidence="1" type="ORF">NCTC10571_01417</name>
</gene>